<dbReference type="Proteomes" id="UP001242010">
    <property type="component" value="Chromosome"/>
</dbReference>
<keyword evidence="2" id="KW-1185">Reference proteome</keyword>
<accession>A0ABN6UZ26</accession>
<dbReference type="EMBL" id="AP027079">
    <property type="protein sequence ID" value="BDU70259.1"/>
    <property type="molecule type" value="Genomic_DNA"/>
</dbReference>
<proteinExistence type="predicted"/>
<evidence type="ECO:0008006" key="3">
    <source>
        <dbReference type="Google" id="ProtNLM"/>
    </source>
</evidence>
<protein>
    <recommendedName>
        <fullName evidence="3">DUF4258 domain-containing protein</fullName>
    </recommendedName>
</protein>
<organism evidence="1 2">
    <name type="scientific">Geothrix oryzae</name>
    <dbReference type="NCBI Taxonomy" id="2927975"/>
    <lineage>
        <taxon>Bacteria</taxon>
        <taxon>Pseudomonadati</taxon>
        <taxon>Acidobacteriota</taxon>
        <taxon>Holophagae</taxon>
        <taxon>Holophagales</taxon>
        <taxon>Holophagaceae</taxon>
        <taxon>Geothrix</taxon>
    </lineage>
</organism>
<gene>
    <name evidence="1" type="ORF">GETHOR_23600</name>
</gene>
<dbReference type="RefSeq" id="WP_286353978.1">
    <property type="nucleotide sequence ID" value="NZ_AP027079.1"/>
</dbReference>
<evidence type="ECO:0000313" key="1">
    <source>
        <dbReference type="EMBL" id="BDU70259.1"/>
    </source>
</evidence>
<name>A0ABN6UZ26_9BACT</name>
<reference evidence="2" key="1">
    <citation type="journal article" date="2023" name="Int. J. Syst. Evol. Microbiol.">
        <title>Mesoterricola silvestris gen. nov., sp. nov., Mesoterricola sediminis sp. nov., Geothrix oryzae sp. nov., Geothrix edaphica sp. nov., Geothrix rubra sp. nov., and Geothrix limicola sp. nov., six novel members of Acidobacteriota isolated from soils.</title>
        <authorList>
            <person name="Itoh H."/>
            <person name="Sugisawa Y."/>
            <person name="Mise K."/>
            <person name="Xu Z."/>
            <person name="Kuniyasu M."/>
            <person name="Ushijima N."/>
            <person name="Kawano K."/>
            <person name="Kobayashi E."/>
            <person name="Shiratori Y."/>
            <person name="Masuda Y."/>
            <person name="Senoo K."/>
        </authorList>
    </citation>
    <scope>NUCLEOTIDE SEQUENCE [LARGE SCALE GENOMIC DNA]</scope>
    <source>
        <strain evidence="2">Red222</strain>
    </source>
</reference>
<evidence type="ECO:0000313" key="2">
    <source>
        <dbReference type="Proteomes" id="UP001242010"/>
    </source>
</evidence>
<sequence>MSLSNPLLLPLPLTHHARRRMDGRRIPSEAVEAVLAYGRAVWARGAQIYALGRKEVERASRRGLDLRPFAGLQVVCAANGDVLTVYRNHDFKPLRRSA</sequence>